<dbReference type="Proteomes" id="UP000000543">
    <property type="component" value="Chromosome"/>
</dbReference>
<evidence type="ECO:0000313" key="1">
    <source>
        <dbReference type="EMBL" id="BAE05808.1"/>
    </source>
</evidence>
<accession>Q4L3G9</accession>
<dbReference type="AlphaFoldDB" id="Q4L3G9"/>
<evidence type="ECO:0000313" key="2">
    <source>
        <dbReference type="Proteomes" id="UP000000543"/>
    </source>
</evidence>
<name>Q4L3G9_STAHJ</name>
<sequence>MKASYFIFLLNKCRISILKGKI</sequence>
<protein>
    <submittedName>
        <fullName evidence="1">Uncharacterized protein</fullName>
    </submittedName>
</protein>
<dbReference type="EMBL" id="AP006716">
    <property type="protein sequence ID" value="BAE05808.1"/>
    <property type="molecule type" value="Genomic_DNA"/>
</dbReference>
<proteinExistence type="predicted"/>
<dbReference type="KEGG" id="sha:SH2499"/>
<reference evidence="1 2" key="1">
    <citation type="journal article" date="2005" name="J. Bacteriol.">
        <title>Whole-genome sequencing of Staphylococcus haemolyticus uncovers the extreme plasticity of its genome and the evolution of human-colonizing staphylococcal species.</title>
        <authorList>
            <person name="Takeuchi F."/>
            <person name="Watanabe S."/>
            <person name="Baba T."/>
            <person name="Yuzawa H."/>
            <person name="Ito T."/>
            <person name="Morimoto Y."/>
            <person name="Kuroda M."/>
            <person name="Cui L."/>
            <person name="Takahashi M."/>
            <person name="Ankai A."/>
            <person name="Baba S."/>
            <person name="Fukui S."/>
            <person name="Lee J.C."/>
            <person name="Hiramatsu K."/>
        </authorList>
    </citation>
    <scope>NUCLEOTIDE SEQUENCE [LARGE SCALE GENOMIC DNA]</scope>
    <source>
        <strain evidence="1 2">JCSC1435</strain>
    </source>
</reference>
<organism evidence="1 2">
    <name type="scientific">Staphylococcus haemolyticus (strain JCSC1435)</name>
    <dbReference type="NCBI Taxonomy" id="279808"/>
    <lineage>
        <taxon>Bacteria</taxon>
        <taxon>Bacillati</taxon>
        <taxon>Bacillota</taxon>
        <taxon>Bacilli</taxon>
        <taxon>Bacillales</taxon>
        <taxon>Staphylococcaceae</taxon>
        <taxon>Staphylococcus</taxon>
    </lineage>
</organism>
<dbReference type="HOGENOM" id="CLU_3424968_0_0_9"/>
<gene>
    <name evidence="1" type="ordered locus">SH2499</name>
</gene>